<evidence type="ECO:0000256" key="1">
    <source>
        <dbReference type="SAM" id="MobiDB-lite"/>
    </source>
</evidence>
<feature type="compositionally biased region" description="Basic residues" evidence="1">
    <location>
        <begin position="99"/>
        <end position="108"/>
    </location>
</feature>
<dbReference type="EMBL" id="HBUE01165989">
    <property type="protein sequence ID" value="CAG6512608.1"/>
    <property type="molecule type" value="Transcribed_RNA"/>
</dbReference>
<reference evidence="2" key="1">
    <citation type="submission" date="2021-05" db="EMBL/GenBank/DDBJ databases">
        <authorList>
            <person name="Alioto T."/>
            <person name="Alioto T."/>
            <person name="Gomez Garrido J."/>
        </authorList>
    </citation>
    <scope>NUCLEOTIDE SEQUENCE</scope>
</reference>
<sequence length="198" mass="22499">MAPVKDHLAELPNRSPARPEQRNPASRQIRTDQISRILAVRSQRSSVRVRGTANLRVCPRTVYPSRDPGQQQRKQQNNPNRYHASAEDHLRRTTPQANRKGRTIHRVQKRDPRNNASRGWCPRGRESPGAVGSADQQLLARRPDRLRTGRRVRDRQLLLQREPGDPGAGGDRGDSDPGLQHDGEQRHSRVDAEGVIRR</sequence>
<feature type="compositionally biased region" description="Low complexity" evidence="1">
    <location>
        <begin position="40"/>
        <end position="50"/>
    </location>
</feature>
<protein>
    <submittedName>
        <fullName evidence="2">(northern house mosquito) hypothetical protein</fullName>
    </submittedName>
</protein>
<feature type="compositionally biased region" description="Basic and acidic residues" evidence="1">
    <location>
        <begin position="171"/>
        <end position="198"/>
    </location>
</feature>
<feature type="compositionally biased region" description="Low complexity" evidence="1">
    <location>
        <begin position="70"/>
        <end position="81"/>
    </location>
</feature>
<proteinExistence type="predicted"/>
<feature type="region of interest" description="Disordered" evidence="1">
    <location>
        <begin position="1"/>
        <end position="198"/>
    </location>
</feature>
<evidence type="ECO:0000313" key="2">
    <source>
        <dbReference type="EMBL" id="CAG6512608.1"/>
    </source>
</evidence>
<dbReference type="AlphaFoldDB" id="A0A8D8GMH3"/>
<organism evidence="2">
    <name type="scientific">Culex pipiens</name>
    <name type="common">House mosquito</name>
    <dbReference type="NCBI Taxonomy" id="7175"/>
    <lineage>
        <taxon>Eukaryota</taxon>
        <taxon>Metazoa</taxon>
        <taxon>Ecdysozoa</taxon>
        <taxon>Arthropoda</taxon>
        <taxon>Hexapoda</taxon>
        <taxon>Insecta</taxon>
        <taxon>Pterygota</taxon>
        <taxon>Neoptera</taxon>
        <taxon>Endopterygota</taxon>
        <taxon>Diptera</taxon>
        <taxon>Nematocera</taxon>
        <taxon>Culicoidea</taxon>
        <taxon>Culicidae</taxon>
        <taxon>Culicinae</taxon>
        <taxon>Culicini</taxon>
        <taxon>Culex</taxon>
        <taxon>Culex</taxon>
    </lineage>
</organism>
<dbReference type="EMBL" id="HBUE01271292">
    <property type="protein sequence ID" value="CAG6564069.1"/>
    <property type="molecule type" value="Transcribed_RNA"/>
</dbReference>
<name>A0A8D8GMH3_CULPI</name>
<feature type="compositionally biased region" description="Polar residues" evidence="1">
    <location>
        <begin position="23"/>
        <end position="34"/>
    </location>
</feature>
<accession>A0A8D8GMH3</accession>